<dbReference type="CDD" id="cd03443">
    <property type="entry name" value="PaaI_thioesterase"/>
    <property type="match status" value="1"/>
</dbReference>
<dbReference type="PANTHER" id="PTHR42856">
    <property type="entry name" value="ACYL-COENZYME A THIOESTERASE PAAI"/>
    <property type="match status" value="1"/>
</dbReference>
<accession>C0GFM1</accession>
<dbReference type="eggNOG" id="COG2050">
    <property type="taxonomic scope" value="Bacteria"/>
</dbReference>
<dbReference type="InterPro" id="IPR003736">
    <property type="entry name" value="PAAI_dom"/>
</dbReference>
<dbReference type="RefSeq" id="WP_008515913.1">
    <property type="nucleotide sequence ID" value="NZ_ACJM01000005.1"/>
</dbReference>
<evidence type="ECO:0000256" key="1">
    <source>
        <dbReference type="ARBA" id="ARBA00022801"/>
    </source>
</evidence>
<evidence type="ECO:0000313" key="4">
    <source>
        <dbReference type="Proteomes" id="UP000006443"/>
    </source>
</evidence>
<comment type="caution">
    <text evidence="3">The sequence shown here is derived from an EMBL/GenBank/DDBJ whole genome shotgun (WGS) entry which is preliminary data.</text>
</comment>
<dbReference type="InterPro" id="IPR052723">
    <property type="entry name" value="Acyl-CoA_thioesterase_PaaI"/>
</dbReference>
<dbReference type="NCBIfam" id="TIGR02286">
    <property type="entry name" value="PaaD"/>
    <property type="match status" value="1"/>
</dbReference>
<dbReference type="EMBL" id="ACJM01000005">
    <property type="protein sequence ID" value="EEG77981.1"/>
    <property type="molecule type" value="Genomic_DNA"/>
</dbReference>
<feature type="domain" description="Thioesterase" evidence="2">
    <location>
        <begin position="52"/>
        <end position="125"/>
    </location>
</feature>
<sequence length="136" mass="14765">MSDNNMEQTIKDIKAKFNKDYFPFNLGIEIVELAAGFAQVKFTVTKEMQNLHGMAHGGAIFTLADTALGLAANTRGKAVGLQVSINYIRPAKPQTVLIATAEEEQLTRSTGIYNVTVATEAGKKVALFRGVVFRSN</sequence>
<dbReference type="InterPro" id="IPR011973">
    <property type="entry name" value="PaaD"/>
</dbReference>
<dbReference type="InterPro" id="IPR006683">
    <property type="entry name" value="Thioestr_dom"/>
</dbReference>
<reference evidence="3 4" key="1">
    <citation type="submission" date="2009-02" db="EMBL/GenBank/DDBJ databases">
        <title>Sequencing of the draft genome and assembly of Dethiobacter alkaliphilus AHT 1.</title>
        <authorList>
            <consortium name="US DOE Joint Genome Institute (JGI-PGF)"/>
            <person name="Lucas S."/>
            <person name="Copeland A."/>
            <person name="Lapidus A."/>
            <person name="Glavina del Rio T."/>
            <person name="Dalin E."/>
            <person name="Tice H."/>
            <person name="Bruce D."/>
            <person name="Goodwin L."/>
            <person name="Pitluck S."/>
            <person name="Larimer F."/>
            <person name="Land M.L."/>
            <person name="Hauser L."/>
            <person name="Muyzer G."/>
        </authorList>
    </citation>
    <scope>NUCLEOTIDE SEQUENCE [LARGE SCALE GENOMIC DNA]</scope>
    <source>
        <strain evidence="3 4">AHT 1</strain>
    </source>
</reference>
<evidence type="ECO:0000313" key="3">
    <source>
        <dbReference type="EMBL" id="EEG77981.1"/>
    </source>
</evidence>
<dbReference type="STRING" id="555088.DealDRAFT_1280"/>
<dbReference type="PANTHER" id="PTHR42856:SF1">
    <property type="entry name" value="ACYL-COENZYME A THIOESTERASE PAAI"/>
    <property type="match status" value="1"/>
</dbReference>
<dbReference type="SUPFAM" id="SSF54637">
    <property type="entry name" value="Thioesterase/thiol ester dehydrase-isomerase"/>
    <property type="match status" value="1"/>
</dbReference>
<dbReference type="AlphaFoldDB" id="C0GFM1"/>
<evidence type="ECO:0000259" key="2">
    <source>
        <dbReference type="Pfam" id="PF03061"/>
    </source>
</evidence>
<organism evidence="3 4">
    <name type="scientific">Dethiobacter alkaliphilus AHT 1</name>
    <dbReference type="NCBI Taxonomy" id="555088"/>
    <lineage>
        <taxon>Bacteria</taxon>
        <taxon>Bacillati</taxon>
        <taxon>Bacillota</taxon>
        <taxon>Dethiobacteria</taxon>
        <taxon>Dethiobacterales</taxon>
        <taxon>Dethiobacteraceae</taxon>
        <taxon>Dethiobacter</taxon>
    </lineage>
</organism>
<dbReference type="InterPro" id="IPR029069">
    <property type="entry name" value="HotDog_dom_sf"/>
</dbReference>
<keyword evidence="4" id="KW-1185">Reference proteome</keyword>
<dbReference type="GO" id="GO:0016289">
    <property type="term" value="F:acyl-CoA hydrolase activity"/>
    <property type="evidence" value="ECO:0007669"/>
    <property type="project" value="TreeGrafter"/>
</dbReference>
<proteinExistence type="predicted"/>
<protein>
    <submittedName>
        <fullName evidence="3">Phenylacetic acid degradation protein PaaD</fullName>
    </submittedName>
</protein>
<dbReference type="NCBIfam" id="TIGR00369">
    <property type="entry name" value="unchar_dom_1"/>
    <property type="match status" value="1"/>
</dbReference>
<dbReference type="Pfam" id="PF03061">
    <property type="entry name" value="4HBT"/>
    <property type="match status" value="1"/>
</dbReference>
<gene>
    <name evidence="3" type="ORF">DealDRAFT_1280</name>
</gene>
<name>C0GFM1_DETAL</name>
<dbReference type="Gene3D" id="3.10.129.10">
    <property type="entry name" value="Hotdog Thioesterase"/>
    <property type="match status" value="1"/>
</dbReference>
<keyword evidence="1" id="KW-0378">Hydrolase</keyword>
<dbReference type="Proteomes" id="UP000006443">
    <property type="component" value="Unassembled WGS sequence"/>
</dbReference>